<gene>
    <name evidence="1" type="ORF">METZ01_LOCUS40118</name>
</gene>
<dbReference type="SUPFAM" id="SSF102405">
    <property type="entry name" value="MCP/YpsA-like"/>
    <property type="match status" value="1"/>
</dbReference>
<evidence type="ECO:0000313" key="1">
    <source>
        <dbReference type="EMBL" id="SUZ87264.1"/>
    </source>
</evidence>
<protein>
    <recommendedName>
        <fullName evidence="2">TIGR00725 family protein</fullName>
    </recommendedName>
</protein>
<dbReference type="AlphaFoldDB" id="A0A381R7T6"/>
<dbReference type="PANTHER" id="PTHR43393">
    <property type="entry name" value="CYTOKININ RIBOSIDE 5'-MONOPHOSPHATE PHOSPHORIBOHYDROLASE"/>
    <property type="match status" value="1"/>
</dbReference>
<dbReference type="GO" id="GO:0005829">
    <property type="term" value="C:cytosol"/>
    <property type="evidence" value="ECO:0007669"/>
    <property type="project" value="TreeGrafter"/>
</dbReference>
<reference evidence="1" key="1">
    <citation type="submission" date="2018-05" db="EMBL/GenBank/DDBJ databases">
        <authorList>
            <person name="Lanie J.A."/>
            <person name="Ng W.-L."/>
            <person name="Kazmierczak K.M."/>
            <person name="Andrzejewski T.M."/>
            <person name="Davidsen T.M."/>
            <person name="Wayne K.J."/>
            <person name="Tettelin H."/>
            <person name="Glass J.I."/>
            <person name="Rusch D."/>
            <person name="Podicherti R."/>
            <person name="Tsui H.-C.T."/>
            <person name="Winkler M.E."/>
        </authorList>
    </citation>
    <scope>NUCLEOTIDE SEQUENCE</scope>
</reference>
<dbReference type="InterPro" id="IPR052341">
    <property type="entry name" value="LOG_family_nucleotidases"/>
</dbReference>
<organism evidence="1">
    <name type="scientific">marine metagenome</name>
    <dbReference type="NCBI Taxonomy" id="408172"/>
    <lineage>
        <taxon>unclassified sequences</taxon>
        <taxon>metagenomes</taxon>
        <taxon>ecological metagenomes</taxon>
    </lineage>
</organism>
<dbReference type="InterPro" id="IPR041164">
    <property type="entry name" value="LDcluster4"/>
</dbReference>
<dbReference type="Gene3D" id="3.40.50.450">
    <property type="match status" value="1"/>
</dbReference>
<proteinExistence type="predicted"/>
<name>A0A381R7T6_9ZZZZ</name>
<accession>A0A381R7T6</accession>
<dbReference type="Pfam" id="PF18306">
    <property type="entry name" value="LDcluster4"/>
    <property type="match status" value="1"/>
</dbReference>
<dbReference type="PANTHER" id="PTHR43393:SF3">
    <property type="entry name" value="LYSINE DECARBOXYLASE-LIKE PROTEIN"/>
    <property type="match status" value="1"/>
</dbReference>
<sequence length="123" mass="13100">MASENWLVFCGGGEGVMEAIAKGVSMNDGVCIGILKDKDFKSGNDFLSIPISTGLDITRNALISYNCDVGVAISGAYGTLSEIAYTLAQDKPLIAYKSWDIKNSIQVDSISALISEIKNCLNQ</sequence>
<evidence type="ECO:0008006" key="2">
    <source>
        <dbReference type="Google" id="ProtNLM"/>
    </source>
</evidence>
<dbReference type="EMBL" id="UINC01001716">
    <property type="protein sequence ID" value="SUZ87264.1"/>
    <property type="molecule type" value="Genomic_DNA"/>
</dbReference>